<feature type="region of interest" description="Disordered" evidence="3">
    <location>
        <begin position="66"/>
        <end position="93"/>
    </location>
</feature>
<comment type="cofactor">
    <cofactor evidence="1">
        <name>a divalent metal cation</name>
        <dbReference type="ChEBI" id="CHEBI:60240"/>
    </cofactor>
</comment>
<name>A0A840QBB7_9PSEU</name>
<accession>A0A840QBB7</accession>
<dbReference type="InterPro" id="IPR027806">
    <property type="entry name" value="HARBI1_dom"/>
</dbReference>
<reference evidence="5 6" key="1">
    <citation type="submission" date="2020-08" db="EMBL/GenBank/DDBJ databases">
        <title>Sequencing the genomes of 1000 actinobacteria strains.</title>
        <authorList>
            <person name="Klenk H.-P."/>
        </authorList>
    </citation>
    <scope>NUCLEOTIDE SEQUENCE [LARGE SCALE GENOMIC DNA]</scope>
    <source>
        <strain evidence="5 6">DSM 45584</strain>
    </source>
</reference>
<feature type="compositionally biased region" description="Basic and acidic residues" evidence="3">
    <location>
        <begin position="22"/>
        <end position="35"/>
    </location>
</feature>
<organism evidence="5 6">
    <name type="scientific">Saccharopolyspora phatthalungensis</name>
    <dbReference type="NCBI Taxonomy" id="664693"/>
    <lineage>
        <taxon>Bacteria</taxon>
        <taxon>Bacillati</taxon>
        <taxon>Actinomycetota</taxon>
        <taxon>Actinomycetes</taxon>
        <taxon>Pseudonocardiales</taxon>
        <taxon>Pseudonocardiaceae</taxon>
        <taxon>Saccharopolyspora</taxon>
    </lineage>
</organism>
<dbReference type="GO" id="GO:0046872">
    <property type="term" value="F:metal ion binding"/>
    <property type="evidence" value="ECO:0007669"/>
    <property type="project" value="UniProtKB-KW"/>
</dbReference>
<comment type="caution">
    <text evidence="5">The sequence shown here is derived from an EMBL/GenBank/DDBJ whole genome shotgun (WGS) entry which is preliminary data.</text>
</comment>
<protein>
    <recommendedName>
        <fullName evidence="4">DDE Tnp4 domain-containing protein</fullName>
    </recommendedName>
</protein>
<dbReference type="Proteomes" id="UP000584374">
    <property type="component" value="Unassembled WGS sequence"/>
</dbReference>
<evidence type="ECO:0000256" key="3">
    <source>
        <dbReference type="SAM" id="MobiDB-lite"/>
    </source>
</evidence>
<proteinExistence type="predicted"/>
<evidence type="ECO:0000313" key="5">
    <source>
        <dbReference type="EMBL" id="MBB5157237.1"/>
    </source>
</evidence>
<feature type="region of interest" description="Disordered" evidence="3">
    <location>
        <begin position="22"/>
        <end position="48"/>
    </location>
</feature>
<gene>
    <name evidence="5" type="ORF">BJ970_004771</name>
</gene>
<dbReference type="EMBL" id="JACHIW010000001">
    <property type="protein sequence ID" value="MBB5157237.1"/>
    <property type="molecule type" value="Genomic_DNA"/>
</dbReference>
<evidence type="ECO:0000256" key="1">
    <source>
        <dbReference type="ARBA" id="ARBA00001968"/>
    </source>
</evidence>
<keyword evidence="2" id="KW-0479">Metal-binding</keyword>
<feature type="domain" description="DDE Tnp4" evidence="4">
    <location>
        <begin position="2"/>
        <end position="65"/>
    </location>
</feature>
<evidence type="ECO:0000313" key="6">
    <source>
        <dbReference type="Proteomes" id="UP000584374"/>
    </source>
</evidence>
<keyword evidence="6" id="KW-1185">Reference proteome</keyword>
<evidence type="ECO:0000259" key="4">
    <source>
        <dbReference type="Pfam" id="PF13359"/>
    </source>
</evidence>
<dbReference type="AlphaFoldDB" id="A0A840QBB7"/>
<evidence type="ECO:0000256" key="2">
    <source>
        <dbReference type="ARBA" id="ARBA00022723"/>
    </source>
</evidence>
<sequence length="119" mass="13547">MFGDLGYEREADTVTVAFKKPKGGELADEQRDHNKVHNSKPAIAKRGNSLLKTTFKALRNISLPLENRYDRRRSPRPPADRPRPHHVITPATTHYSERLSVQALADRNWHSICVPGLTR</sequence>
<dbReference type="Pfam" id="PF13359">
    <property type="entry name" value="DDE_Tnp_4"/>
    <property type="match status" value="1"/>
</dbReference>